<name>M7YL74_TRIUA</name>
<feature type="region of interest" description="Disordered" evidence="1">
    <location>
        <begin position="27"/>
        <end position="56"/>
    </location>
</feature>
<dbReference type="EMBL" id="KD258292">
    <property type="protein sequence ID" value="EMS47626.1"/>
    <property type="molecule type" value="Genomic_DNA"/>
</dbReference>
<dbReference type="AlphaFoldDB" id="M7YL74"/>
<proteinExistence type="predicted"/>
<evidence type="ECO:0000313" key="2">
    <source>
        <dbReference type="EMBL" id="EMS47626.1"/>
    </source>
</evidence>
<sequence length="106" mass="11802">MKNGGHQPSPLHKEIYWDISEDFFDSRNPRSTDYSSVDLSSRSSTPTFEELPSNSPDMPLCTPLSLVDDIISHKQEQGYYWPHEGPNLAKTCASCPSGVEEVQGIS</sequence>
<reference evidence="2" key="1">
    <citation type="journal article" date="2013" name="Nature">
        <title>Draft genome of the wheat A-genome progenitor Triticum urartu.</title>
        <authorList>
            <person name="Ling H.Q."/>
            <person name="Zhao S."/>
            <person name="Liu D."/>
            <person name="Wang J."/>
            <person name="Sun H."/>
            <person name="Zhang C."/>
            <person name="Fan H."/>
            <person name="Li D."/>
            <person name="Dong L."/>
            <person name="Tao Y."/>
            <person name="Gao C."/>
            <person name="Wu H."/>
            <person name="Li Y."/>
            <person name="Cui Y."/>
            <person name="Guo X."/>
            <person name="Zheng S."/>
            <person name="Wang B."/>
            <person name="Yu K."/>
            <person name="Liang Q."/>
            <person name="Yang W."/>
            <person name="Lou X."/>
            <person name="Chen J."/>
            <person name="Feng M."/>
            <person name="Jian J."/>
            <person name="Zhang X."/>
            <person name="Luo G."/>
            <person name="Jiang Y."/>
            <person name="Liu J."/>
            <person name="Wang Z."/>
            <person name="Sha Y."/>
            <person name="Zhang B."/>
            <person name="Wu H."/>
            <person name="Tang D."/>
            <person name="Shen Q."/>
            <person name="Xue P."/>
            <person name="Zou S."/>
            <person name="Wang X."/>
            <person name="Liu X."/>
            <person name="Wang F."/>
            <person name="Yang Y."/>
            <person name="An X."/>
            <person name="Dong Z."/>
            <person name="Zhang K."/>
            <person name="Zhang X."/>
            <person name="Luo M.C."/>
            <person name="Dvorak J."/>
            <person name="Tong Y."/>
            <person name="Wang J."/>
            <person name="Yang H."/>
            <person name="Li Z."/>
            <person name="Wang D."/>
            <person name="Zhang A."/>
            <person name="Wang J."/>
        </authorList>
    </citation>
    <scope>NUCLEOTIDE SEQUENCE</scope>
</reference>
<protein>
    <submittedName>
        <fullName evidence="2">Uncharacterized protein</fullName>
    </submittedName>
</protein>
<accession>M7YL74</accession>
<gene>
    <name evidence="2" type="ORF">TRIUR3_17932</name>
</gene>
<feature type="compositionally biased region" description="Low complexity" evidence="1">
    <location>
        <begin position="31"/>
        <end position="45"/>
    </location>
</feature>
<evidence type="ECO:0000256" key="1">
    <source>
        <dbReference type="SAM" id="MobiDB-lite"/>
    </source>
</evidence>
<organism evidence="2">
    <name type="scientific">Triticum urartu</name>
    <name type="common">Red wild einkorn</name>
    <name type="synonym">Crithodium urartu</name>
    <dbReference type="NCBI Taxonomy" id="4572"/>
    <lineage>
        <taxon>Eukaryota</taxon>
        <taxon>Viridiplantae</taxon>
        <taxon>Streptophyta</taxon>
        <taxon>Embryophyta</taxon>
        <taxon>Tracheophyta</taxon>
        <taxon>Spermatophyta</taxon>
        <taxon>Magnoliopsida</taxon>
        <taxon>Liliopsida</taxon>
        <taxon>Poales</taxon>
        <taxon>Poaceae</taxon>
        <taxon>BOP clade</taxon>
        <taxon>Pooideae</taxon>
        <taxon>Triticodae</taxon>
        <taxon>Triticeae</taxon>
        <taxon>Triticinae</taxon>
        <taxon>Triticum</taxon>
    </lineage>
</organism>